<evidence type="ECO:0000313" key="1">
    <source>
        <dbReference type="EMBL" id="EAU63692.1"/>
    </source>
</evidence>
<feature type="non-terminal residue" evidence="1">
    <location>
        <position position="244"/>
    </location>
</feature>
<reference evidence="1 2" key="1">
    <citation type="submission" date="2006-04" db="EMBL/GenBank/DDBJ databases">
        <authorList>
            <person name="Nierman W.C."/>
        </authorList>
    </citation>
    <scope>NUCLEOTIDE SEQUENCE [LARGE SCALE GENOMIC DNA]</scope>
    <source>
        <strain evidence="1 2">DW4/3-1</strain>
    </source>
</reference>
<organism evidence="1 2">
    <name type="scientific">Stigmatella aurantiaca (strain DW4/3-1)</name>
    <dbReference type="NCBI Taxonomy" id="378806"/>
    <lineage>
        <taxon>Bacteria</taxon>
        <taxon>Pseudomonadati</taxon>
        <taxon>Myxococcota</taxon>
        <taxon>Myxococcia</taxon>
        <taxon>Myxococcales</taxon>
        <taxon>Cystobacterineae</taxon>
        <taxon>Archangiaceae</taxon>
        <taxon>Stigmatella</taxon>
    </lineage>
</organism>
<protein>
    <submittedName>
        <fullName evidence="1">Uncharacterized protein</fullName>
    </submittedName>
</protein>
<dbReference type="EMBL" id="AAMD01000151">
    <property type="protein sequence ID" value="EAU63692.1"/>
    <property type="molecule type" value="Genomic_DNA"/>
</dbReference>
<comment type="caution">
    <text evidence="1">The sequence shown here is derived from an EMBL/GenBank/DDBJ whole genome shotgun (WGS) entry which is preliminary data.</text>
</comment>
<dbReference type="Proteomes" id="UP000032702">
    <property type="component" value="Unassembled WGS sequence"/>
</dbReference>
<gene>
    <name evidence="1" type="ORF">STIAU_6257</name>
</gene>
<name>Q08T69_STIAD</name>
<dbReference type="AlphaFoldDB" id="Q08T69"/>
<proteinExistence type="predicted"/>
<sequence>MIATLSARRRLLFGRGRERLRDGEFAHFGVELGGHQAGSRSGPGLGGQLQVALPRPVSQHSQEVPQVRLGVKAVQPRGGDEGEEVAGALRVVITADEEPRLSADGEPPQFSLGAVVLQQQPTVLEEASQGLVVPHGVAERLAQQAALLPHLRVLHLGPAEEGLHVRPQVRQSQSVNLLRGLVPPHRFQFEDAADSSQPLPSYEAFGSRRFPETSAAVHPARYLVPHLGLALLRRLLGRTEEGVV</sequence>
<evidence type="ECO:0000313" key="2">
    <source>
        <dbReference type="Proteomes" id="UP000032702"/>
    </source>
</evidence>
<accession>Q08T69</accession>